<dbReference type="Proteomes" id="UP001519460">
    <property type="component" value="Unassembled WGS sequence"/>
</dbReference>
<keyword evidence="6" id="KW-1185">Reference proteome</keyword>
<feature type="region of interest" description="Disordered" evidence="1">
    <location>
        <begin position="169"/>
        <end position="189"/>
    </location>
</feature>
<keyword evidence="2" id="KW-0472">Membrane</keyword>
<dbReference type="InterPro" id="IPR003609">
    <property type="entry name" value="Pan_app"/>
</dbReference>
<sequence length="413" mass="44815">ADDFWIGLHSSVPGTVPNVWEWDCGLQADSVTFWDTKIGEPDNLNSSSCTRMHVSKVLWRTRGCQVSYRVVCEFSHGQCMHDALKGVTMTSEPNASSVSVSDAFSCWSLCPPLRMGGEECVVAAFEPSSAVCKLYLGEKLLTSADIQTMPSNGATVMMRTCFDDSTDETITSHTMSNSDRSPLPAAHTTCGNAYQSTDYNDTIPANVHPGRATAATETTTQTSTEDPTTTTWTETTTEEATTEATTHQETSVDATTEKGTTGVLTTAESFTTTDAVSQDATTGPTTVLNAATSLETNTTVSPYLNITEQPGQRLCPCRCKPVLDGTAATAASETSTEDVIDRKQTSKYRRTKISVYMDRASNDAIGVTWVIVSFSLVVAIMLCDISRVNQCLDERRAQRLRDSDDNHQARSFE</sequence>
<dbReference type="PROSITE" id="PS50948">
    <property type="entry name" value="PAN"/>
    <property type="match status" value="1"/>
</dbReference>
<name>A0ABD0KEX7_9CAEN</name>
<feature type="domain" description="C-type lectin" evidence="3">
    <location>
        <begin position="1"/>
        <end position="73"/>
    </location>
</feature>
<evidence type="ECO:0000313" key="5">
    <source>
        <dbReference type="EMBL" id="KAK7485711.1"/>
    </source>
</evidence>
<evidence type="ECO:0000256" key="2">
    <source>
        <dbReference type="SAM" id="Phobius"/>
    </source>
</evidence>
<accession>A0ABD0KEX7</accession>
<evidence type="ECO:0000256" key="1">
    <source>
        <dbReference type="SAM" id="MobiDB-lite"/>
    </source>
</evidence>
<feature type="transmembrane region" description="Helical" evidence="2">
    <location>
        <begin position="364"/>
        <end position="385"/>
    </location>
</feature>
<feature type="region of interest" description="Disordered" evidence="1">
    <location>
        <begin position="204"/>
        <end position="257"/>
    </location>
</feature>
<evidence type="ECO:0000259" key="4">
    <source>
        <dbReference type="PROSITE" id="PS50948"/>
    </source>
</evidence>
<feature type="non-terminal residue" evidence="5">
    <location>
        <position position="1"/>
    </location>
</feature>
<dbReference type="Gene3D" id="3.10.100.10">
    <property type="entry name" value="Mannose-Binding Protein A, subunit A"/>
    <property type="match status" value="1"/>
</dbReference>
<dbReference type="Pfam" id="PF00059">
    <property type="entry name" value="Lectin_C"/>
    <property type="match status" value="1"/>
</dbReference>
<evidence type="ECO:0008006" key="7">
    <source>
        <dbReference type="Google" id="ProtNLM"/>
    </source>
</evidence>
<evidence type="ECO:0000313" key="6">
    <source>
        <dbReference type="Proteomes" id="UP001519460"/>
    </source>
</evidence>
<feature type="domain" description="Apple" evidence="4">
    <location>
        <begin position="79"/>
        <end position="161"/>
    </location>
</feature>
<dbReference type="SUPFAM" id="SSF56436">
    <property type="entry name" value="C-type lectin-like"/>
    <property type="match status" value="1"/>
</dbReference>
<gene>
    <name evidence="5" type="ORF">BaRGS_00023012</name>
</gene>
<dbReference type="EMBL" id="JACVVK020000190">
    <property type="protein sequence ID" value="KAK7485711.1"/>
    <property type="molecule type" value="Genomic_DNA"/>
</dbReference>
<proteinExistence type="predicted"/>
<dbReference type="CDD" id="cd00037">
    <property type="entry name" value="CLECT"/>
    <property type="match status" value="1"/>
</dbReference>
<keyword evidence="2" id="KW-1133">Transmembrane helix</keyword>
<dbReference type="PROSITE" id="PS50041">
    <property type="entry name" value="C_TYPE_LECTIN_2"/>
    <property type="match status" value="1"/>
</dbReference>
<organism evidence="5 6">
    <name type="scientific">Batillaria attramentaria</name>
    <dbReference type="NCBI Taxonomy" id="370345"/>
    <lineage>
        <taxon>Eukaryota</taxon>
        <taxon>Metazoa</taxon>
        <taxon>Spiralia</taxon>
        <taxon>Lophotrochozoa</taxon>
        <taxon>Mollusca</taxon>
        <taxon>Gastropoda</taxon>
        <taxon>Caenogastropoda</taxon>
        <taxon>Sorbeoconcha</taxon>
        <taxon>Cerithioidea</taxon>
        <taxon>Batillariidae</taxon>
        <taxon>Batillaria</taxon>
    </lineage>
</organism>
<dbReference type="AlphaFoldDB" id="A0ABD0KEX7"/>
<dbReference type="InterPro" id="IPR001304">
    <property type="entry name" value="C-type_lectin-like"/>
</dbReference>
<protein>
    <recommendedName>
        <fullName evidence="7">C-type lectin domain-containing protein</fullName>
    </recommendedName>
</protein>
<feature type="compositionally biased region" description="Polar residues" evidence="1">
    <location>
        <begin position="169"/>
        <end position="180"/>
    </location>
</feature>
<evidence type="ECO:0000259" key="3">
    <source>
        <dbReference type="PROSITE" id="PS50041"/>
    </source>
</evidence>
<dbReference type="InterPro" id="IPR016187">
    <property type="entry name" value="CTDL_fold"/>
</dbReference>
<dbReference type="InterPro" id="IPR016186">
    <property type="entry name" value="C-type_lectin-like/link_sf"/>
</dbReference>
<feature type="compositionally biased region" description="Low complexity" evidence="1">
    <location>
        <begin position="212"/>
        <end position="235"/>
    </location>
</feature>
<comment type="caution">
    <text evidence="5">The sequence shown here is derived from an EMBL/GenBank/DDBJ whole genome shotgun (WGS) entry which is preliminary data.</text>
</comment>
<keyword evidence="2" id="KW-0812">Transmembrane</keyword>
<reference evidence="5 6" key="1">
    <citation type="journal article" date="2023" name="Sci. Data">
        <title>Genome assembly of the Korean intertidal mud-creeper Batillaria attramentaria.</title>
        <authorList>
            <person name="Patra A.K."/>
            <person name="Ho P.T."/>
            <person name="Jun S."/>
            <person name="Lee S.J."/>
            <person name="Kim Y."/>
            <person name="Won Y.J."/>
        </authorList>
    </citation>
    <scope>NUCLEOTIDE SEQUENCE [LARGE SCALE GENOMIC DNA]</scope>
    <source>
        <strain evidence="5">Wonlab-2016</strain>
    </source>
</reference>